<dbReference type="Proteomes" id="UP000440004">
    <property type="component" value="Unassembled WGS sequence"/>
</dbReference>
<comment type="caution">
    <text evidence="2">The sequence shown here is derived from an EMBL/GenBank/DDBJ whole genome shotgun (WGS) entry which is preliminary data.</text>
</comment>
<feature type="transmembrane region" description="Helical" evidence="1">
    <location>
        <begin position="77"/>
        <end position="97"/>
    </location>
</feature>
<protein>
    <submittedName>
        <fullName evidence="2">Uncharacterized protein</fullName>
    </submittedName>
</protein>
<keyword evidence="3" id="KW-1185">Reference proteome</keyword>
<gene>
    <name evidence="2" type="ORF">GC105_14465</name>
</gene>
<evidence type="ECO:0000313" key="3">
    <source>
        <dbReference type="Proteomes" id="UP000440004"/>
    </source>
</evidence>
<reference evidence="2 3" key="1">
    <citation type="submission" date="2019-10" db="EMBL/GenBank/DDBJ databases">
        <title>Alkalibaculum tamaniensis sp.nov., a new alkaliphilic acetogen, isolated on methoxylated aromatics from a mud volcano.</title>
        <authorList>
            <person name="Khomyakova M.A."/>
            <person name="Merkel A.Y."/>
            <person name="Bonch-Osmolovskaya E.A."/>
            <person name="Slobodkin A.I."/>
        </authorList>
    </citation>
    <scope>NUCLEOTIDE SEQUENCE [LARGE SCALE GENOMIC DNA]</scope>
    <source>
        <strain evidence="2 3">M08DMB</strain>
    </source>
</reference>
<evidence type="ECO:0000313" key="2">
    <source>
        <dbReference type="EMBL" id="MPW26985.1"/>
    </source>
</evidence>
<feature type="transmembrane region" description="Helical" evidence="1">
    <location>
        <begin position="112"/>
        <end position="131"/>
    </location>
</feature>
<keyword evidence="1" id="KW-0812">Transmembrane</keyword>
<organism evidence="2 3">
    <name type="scientific">Alkalibaculum sporogenes</name>
    <dbReference type="NCBI Taxonomy" id="2655001"/>
    <lineage>
        <taxon>Bacteria</taxon>
        <taxon>Bacillati</taxon>
        <taxon>Bacillota</taxon>
        <taxon>Clostridia</taxon>
        <taxon>Eubacteriales</taxon>
        <taxon>Eubacteriaceae</taxon>
        <taxon>Alkalibaculum</taxon>
    </lineage>
</organism>
<dbReference type="RefSeq" id="WP_152806273.1">
    <property type="nucleotide sequence ID" value="NZ_WHNX01000034.1"/>
</dbReference>
<dbReference type="AlphaFoldDB" id="A0A6A7KCB4"/>
<sequence>MKLRSWLKYFVYISIILLIVYAENYGLQYVKSHMTGGFNLHIIMSFLHIVIGVILGLDHLVKEIKKQGVWKINFPKLILIGIPSLYFTLSFYIYGYLSAISLPINTLLGGDTGFMTVFRIVLGHTIITSFYKTDKIFKF</sequence>
<name>A0A6A7KCB4_9FIRM</name>
<dbReference type="EMBL" id="WHNX01000034">
    <property type="protein sequence ID" value="MPW26985.1"/>
    <property type="molecule type" value="Genomic_DNA"/>
</dbReference>
<evidence type="ECO:0000256" key="1">
    <source>
        <dbReference type="SAM" id="Phobius"/>
    </source>
</evidence>
<keyword evidence="1" id="KW-0472">Membrane</keyword>
<proteinExistence type="predicted"/>
<accession>A0A6A7KCB4</accession>
<feature type="transmembrane region" description="Helical" evidence="1">
    <location>
        <begin position="38"/>
        <end position="57"/>
    </location>
</feature>
<keyword evidence="1" id="KW-1133">Transmembrane helix</keyword>